<dbReference type="AlphaFoldDB" id="A0A815IVS9"/>
<dbReference type="EMBL" id="CAJNOW010003273">
    <property type="protein sequence ID" value="CAF1375458.1"/>
    <property type="molecule type" value="Genomic_DNA"/>
</dbReference>
<dbReference type="Pfam" id="PF00620">
    <property type="entry name" value="RhoGAP"/>
    <property type="match status" value="1"/>
</dbReference>
<evidence type="ECO:0000256" key="1">
    <source>
        <dbReference type="ARBA" id="ARBA00022468"/>
    </source>
</evidence>
<dbReference type="GO" id="GO:0035020">
    <property type="term" value="P:regulation of Rac protein signal transduction"/>
    <property type="evidence" value="ECO:0007669"/>
    <property type="project" value="TreeGrafter"/>
</dbReference>
<dbReference type="GO" id="GO:0032956">
    <property type="term" value="P:regulation of actin cytoskeleton organization"/>
    <property type="evidence" value="ECO:0007669"/>
    <property type="project" value="TreeGrafter"/>
</dbReference>
<dbReference type="Proteomes" id="UP000663855">
    <property type="component" value="Unassembled WGS sequence"/>
</dbReference>
<feature type="compositionally biased region" description="Low complexity" evidence="2">
    <location>
        <begin position="595"/>
        <end position="609"/>
    </location>
</feature>
<protein>
    <recommendedName>
        <fullName evidence="3">Rho-GAP domain-containing protein</fullName>
    </recommendedName>
</protein>
<evidence type="ECO:0000313" key="10">
    <source>
        <dbReference type="Proteomes" id="UP000663866"/>
    </source>
</evidence>
<feature type="compositionally biased region" description="Polar residues" evidence="2">
    <location>
        <begin position="497"/>
        <end position="513"/>
    </location>
</feature>
<feature type="domain" description="Rho-GAP" evidence="3">
    <location>
        <begin position="244"/>
        <end position="436"/>
    </location>
</feature>
<evidence type="ECO:0000313" key="9">
    <source>
        <dbReference type="Proteomes" id="UP000663855"/>
    </source>
</evidence>
<dbReference type="PROSITE" id="PS50238">
    <property type="entry name" value="RHOGAP"/>
    <property type="match status" value="1"/>
</dbReference>
<accession>A0A815IVS9</accession>
<feature type="region of interest" description="Disordered" evidence="2">
    <location>
        <begin position="556"/>
        <end position="625"/>
    </location>
</feature>
<dbReference type="Proteomes" id="UP000663834">
    <property type="component" value="Unassembled WGS sequence"/>
</dbReference>
<dbReference type="EMBL" id="CAJNRF010002374">
    <property type="protein sequence ID" value="CAF2037245.1"/>
    <property type="molecule type" value="Genomic_DNA"/>
</dbReference>
<evidence type="ECO:0000313" key="4">
    <source>
        <dbReference type="EMBL" id="CAF1371811.1"/>
    </source>
</evidence>
<dbReference type="EMBL" id="CAJOBG010002497">
    <property type="protein sequence ID" value="CAF4010692.1"/>
    <property type="molecule type" value="Genomic_DNA"/>
</dbReference>
<proteinExistence type="predicted"/>
<reference evidence="4" key="1">
    <citation type="submission" date="2021-02" db="EMBL/GenBank/DDBJ databases">
        <authorList>
            <person name="Nowell W R."/>
        </authorList>
    </citation>
    <scope>NUCLEOTIDE SEQUENCE</scope>
</reference>
<gene>
    <name evidence="8" type="ORF">BYL167_LOCUS20381</name>
    <name evidence="4" type="ORF">CJN711_LOCUS20484</name>
    <name evidence="5" type="ORF">KQP761_LOCUS8431</name>
    <name evidence="7" type="ORF">OVN521_LOCUS15601</name>
    <name evidence="6" type="ORF">WKI299_LOCUS7748</name>
</gene>
<dbReference type="PANTHER" id="PTHR14130">
    <property type="entry name" value="3BP-1 RELATED RHOGAP"/>
    <property type="match status" value="1"/>
</dbReference>
<feature type="compositionally biased region" description="Basic and acidic residues" evidence="2">
    <location>
        <begin position="568"/>
        <end position="582"/>
    </location>
</feature>
<dbReference type="SUPFAM" id="SSF48350">
    <property type="entry name" value="GTPase activation domain, GAP"/>
    <property type="match status" value="1"/>
</dbReference>
<evidence type="ECO:0000313" key="8">
    <source>
        <dbReference type="EMBL" id="CAF4127525.1"/>
    </source>
</evidence>
<dbReference type="GO" id="GO:0007165">
    <property type="term" value="P:signal transduction"/>
    <property type="evidence" value="ECO:0007669"/>
    <property type="project" value="InterPro"/>
</dbReference>
<keyword evidence="10" id="KW-1185">Reference proteome</keyword>
<dbReference type="InterPro" id="IPR047165">
    <property type="entry name" value="RHG17/44/SH3BP1-like"/>
</dbReference>
<feature type="region of interest" description="Disordered" evidence="2">
    <location>
        <begin position="470"/>
        <end position="542"/>
    </location>
</feature>
<dbReference type="OrthoDB" id="19923at2759"/>
<dbReference type="SMART" id="SM00324">
    <property type="entry name" value="RhoGAP"/>
    <property type="match status" value="1"/>
</dbReference>
<name>A0A815IVS9_9BILA</name>
<dbReference type="Proteomes" id="UP000663866">
    <property type="component" value="Unassembled WGS sequence"/>
</dbReference>
<dbReference type="InterPro" id="IPR008936">
    <property type="entry name" value="Rho_GTPase_activation_prot"/>
</dbReference>
<evidence type="ECO:0000313" key="7">
    <source>
        <dbReference type="EMBL" id="CAF4010692.1"/>
    </source>
</evidence>
<dbReference type="Gene3D" id="1.10.555.10">
    <property type="entry name" value="Rho GTPase activation protein"/>
    <property type="match status" value="1"/>
</dbReference>
<dbReference type="Proteomes" id="UP000663856">
    <property type="component" value="Unassembled WGS sequence"/>
</dbReference>
<organism evidence="4 9">
    <name type="scientific">Rotaria magnacalcarata</name>
    <dbReference type="NCBI Taxonomy" id="392030"/>
    <lineage>
        <taxon>Eukaryota</taxon>
        <taxon>Metazoa</taxon>
        <taxon>Spiralia</taxon>
        <taxon>Gnathifera</taxon>
        <taxon>Rotifera</taxon>
        <taxon>Eurotatoria</taxon>
        <taxon>Bdelloidea</taxon>
        <taxon>Philodinida</taxon>
        <taxon>Philodinidae</taxon>
        <taxon>Rotaria</taxon>
    </lineage>
</organism>
<comment type="caution">
    <text evidence="4">The sequence shown here is derived from an EMBL/GenBank/DDBJ whole genome shotgun (WGS) entry which is preliminary data.</text>
</comment>
<dbReference type="GO" id="GO:0005096">
    <property type="term" value="F:GTPase activator activity"/>
    <property type="evidence" value="ECO:0007669"/>
    <property type="project" value="UniProtKB-KW"/>
</dbReference>
<feature type="compositionally biased region" description="Polar residues" evidence="2">
    <location>
        <begin position="583"/>
        <end position="594"/>
    </location>
</feature>
<sequence length="625" mass="72400">MNKIKPFFNGNKNEDFPEFRNRVRYIRDSCKVLNDLWKTDKDFLNKSIDGDVLKAFKEFRLSSVAQNNCSPFGQHGSPSILNSTIDDFIEIHEYIDKKRKNWLEEFRKIDEQAKERQLYIRQTMADFRDNYERAQRKFEVADGNLKKFRSRSDSGAVPNYDERCRELEDIRGECDQARILHRDNYITETNRIASEEHAITSNFFVNFLMEEQSFYHDIEQYLSYRIPEIKNRLDTNKLAPSFYCDLSEHCLKRIQRPIAYPIEFCIHLLKDSLQEEGLFRIAPAQIKQKKLMTELDLQLIDKNSRLEDFGYDAHVPASTLKHYLRGLPDCLLTNALIPYWNKITLLSTEADRVQRIRQLINQLPKVNYDNLRYLIRFLSDVARHSSVNKMTASNLSICIGSNLYPKEQSSNFSTPNLYANSSIIVELMIIHYETLFSSNNQIDIEQENQSSYKFQPKTLTASNEILLDNQSNTELIQSSPRINKKKPAPSVPLNRPMASQSELIDTQQITIEDTSTDKIHSKQRTVSSSSSSNSNEKTHRRNENVAVVLDYSNSASLAPQQRQRHLNNIKEPDISQSKEENKITSNDNVHSTEINSDTNSSQTNSSGGSSHHDNTKTSSQEITQF</sequence>
<evidence type="ECO:0000313" key="5">
    <source>
        <dbReference type="EMBL" id="CAF1375458.1"/>
    </source>
</evidence>
<dbReference type="Proteomes" id="UP000681967">
    <property type="component" value="Unassembled WGS sequence"/>
</dbReference>
<evidence type="ECO:0000259" key="3">
    <source>
        <dbReference type="PROSITE" id="PS50238"/>
    </source>
</evidence>
<dbReference type="PANTHER" id="PTHR14130:SF14">
    <property type="entry name" value="RHO GTPASE-ACTIVATING PROTEIN 92B"/>
    <property type="match status" value="1"/>
</dbReference>
<keyword evidence="1" id="KW-0343">GTPase activation</keyword>
<dbReference type="EMBL" id="CAJOBH010008943">
    <property type="protein sequence ID" value="CAF4127525.1"/>
    <property type="molecule type" value="Genomic_DNA"/>
</dbReference>
<feature type="compositionally biased region" description="Polar residues" evidence="2">
    <location>
        <begin position="470"/>
        <end position="481"/>
    </location>
</feature>
<evidence type="ECO:0000313" key="6">
    <source>
        <dbReference type="EMBL" id="CAF2037245.1"/>
    </source>
</evidence>
<dbReference type="EMBL" id="CAJNOV010009581">
    <property type="protein sequence ID" value="CAF1371811.1"/>
    <property type="molecule type" value="Genomic_DNA"/>
</dbReference>
<evidence type="ECO:0000256" key="2">
    <source>
        <dbReference type="SAM" id="MobiDB-lite"/>
    </source>
</evidence>
<feature type="compositionally biased region" description="Polar residues" evidence="2">
    <location>
        <begin position="616"/>
        <end position="625"/>
    </location>
</feature>
<dbReference type="InterPro" id="IPR000198">
    <property type="entry name" value="RhoGAP_dom"/>
</dbReference>